<keyword evidence="12" id="KW-1185">Reference proteome</keyword>
<organism evidence="11 12">
    <name type="scientific">Phlebotomus papatasi</name>
    <name type="common">Sandfly</name>
    <dbReference type="NCBI Taxonomy" id="29031"/>
    <lineage>
        <taxon>Eukaryota</taxon>
        <taxon>Metazoa</taxon>
        <taxon>Ecdysozoa</taxon>
        <taxon>Arthropoda</taxon>
        <taxon>Hexapoda</taxon>
        <taxon>Insecta</taxon>
        <taxon>Pterygota</taxon>
        <taxon>Neoptera</taxon>
        <taxon>Endopterygota</taxon>
        <taxon>Diptera</taxon>
        <taxon>Nematocera</taxon>
        <taxon>Psychodoidea</taxon>
        <taxon>Psychodidae</taxon>
        <taxon>Phlebotomus</taxon>
        <taxon>Phlebotomus</taxon>
    </lineage>
</organism>
<dbReference type="VEuPathDB" id="VectorBase:PPAPM1_000231"/>
<keyword evidence="6 10" id="KW-1133">Transmembrane helix</keyword>
<name>A0A3F2ZEN6_PHLPP</name>
<feature type="transmembrane region" description="Helical" evidence="10">
    <location>
        <begin position="133"/>
        <end position="154"/>
    </location>
</feature>
<dbReference type="PANTHER" id="PTHR21137">
    <property type="entry name" value="ODORANT RECEPTOR"/>
    <property type="match status" value="1"/>
</dbReference>
<evidence type="ECO:0000256" key="7">
    <source>
        <dbReference type="ARBA" id="ARBA00023136"/>
    </source>
</evidence>
<dbReference type="GO" id="GO:0005549">
    <property type="term" value="F:odorant binding"/>
    <property type="evidence" value="ECO:0007669"/>
    <property type="project" value="InterPro"/>
</dbReference>
<dbReference type="EMBL" id="AJVK01022964">
    <property type="status" value="NOT_ANNOTATED_CDS"/>
    <property type="molecule type" value="Genomic_DNA"/>
</dbReference>
<sequence>MILKDYHEGLKKYILFYFSLYEVQFISLTNCSVIDKGKVLIFPLFLGVTSVFAVWHIFFQMASLDNIMDFTYNFNLSSAGFQTIITLLTILSSKTKFLTILEYLEDISTSNAEYFAEARENYLKNSISIAWHILRIFFIVSTVASIPVLVFGLYQTDFVSPLYYKLPGLSSNSTFYYPANIILQPIHYFLLMETIVATDLLIIIYLFYFRGEFYVINAVAELLTEKSILETNYERILLMIHKAHTTTLTNYSILYDVLWHFYCQKFFVVTLYLCASIFVFMKVTNSSIIGIILLAFVIAQLLLLCVPGQLIYNCSELLRNTLYSILWYEMKLKDQKDLLTMMITAERTIQPGTIAIGQISIITFVQVNIDLLGKFSGFAHTLA</sequence>
<evidence type="ECO:0000313" key="12">
    <source>
        <dbReference type="Proteomes" id="UP000092462"/>
    </source>
</evidence>
<keyword evidence="8 10" id="KW-0675">Receptor</keyword>
<keyword evidence="7 10" id="KW-0472">Membrane</keyword>
<feature type="transmembrane region" description="Helical" evidence="10">
    <location>
        <begin position="14"/>
        <end position="33"/>
    </location>
</feature>
<feature type="transmembrane region" description="Helical" evidence="10">
    <location>
        <begin position="287"/>
        <end position="312"/>
    </location>
</feature>
<dbReference type="VEuPathDB" id="VectorBase:PPAI013289"/>
<dbReference type="Proteomes" id="UP000092462">
    <property type="component" value="Unassembled WGS sequence"/>
</dbReference>
<dbReference type="GO" id="GO:0007165">
    <property type="term" value="P:signal transduction"/>
    <property type="evidence" value="ECO:0007669"/>
    <property type="project" value="UniProtKB-KW"/>
</dbReference>
<dbReference type="EnsemblMetazoa" id="PPAI013289-RA">
    <property type="protein sequence ID" value="PPAI013289-PA"/>
    <property type="gene ID" value="PPAI013289"/>
</dbReference>
<accession>A0A3F2ZEN6</accession>
<feature type="transmembrane region" description="Helical" evidence="10">
    <location>
        <begin position="40"/>
        <end position="58"/>
    </location>
</feature>
<proteinExistence type="inferred from homology"/>
<feature type="transmembrane region" description="Helical" evidence="10">
    <location>
        <begin position="70"/>
        <end position="91"/>
    </location>
</feature>
<dbReference type="InterPro" id="IPR004117">
    <property type="entry name" value="7tm6_olfct_rcpt"/>
</dbReference>
<evidence type="ECO:0000256" key="8">
    <source>
        <dbReference type="ARBA" id="ARBA00023170"/>
    </source>
</evidence>
<evidence type="ECO:0000256" key="9">
    <source>
        <dbReference type="ARBA" id="ARBA00023224"/>
    </source>
</evidence>
<keyword evidence="9 10" id="KW-0807">Transducer</keyword>
<dbReference type="GO" id="GO:0005886">
    <property type="term" value="C:plasma membrane"/>
    <property type="evidence" value="ECO:0007669"/>
    <property type="project" value="UniProtKB-SubCell"/>
</dbReference>
<evidence type="ECO:0000256" key="10">
    <source>
        <dbReference type="RuleBase" id="RU351113"/>
    </source>
</evidence>
<feature type="transmembrane region" description="Helical" evidence="10">
    <location>
        <begin position="262"/>
        <end position="281"/>
    </location>
</feature>
<evidence type="ECO:0000256" key="3">
    <source>
        <dbReference type="ARBA" id="ARBA00022606"/>
    </source>
</evidence>
<dbReference type="PANTHER" id="PTHR21137:SF35">
    <property type="entry name" value="ODORANT RECEPTOR 19A-RELATED"/>
    <property type="match status" value="1"/>
</dbReference>
<dbReference type="Pfam" id="PF02949">
    <property type="entry name" value="7tm_6"/>
    <property type="match status" value="1"/>
</dbReference>
<keyword evidence="3 10" id="KW-0716">Sensory transduction</keyword>
<reference evidence="11" key="1">
    <citation type="submission" date="2022-08" db="UniProtKB">
        <authorList>
            <consortium name="EnsemblMetazoa"/>
        </authorList>
    </citation>
    <scope>IDENTIFICATION</scope>
    <source>
        <strain evidence="11">Israel</strain>
    </source>
</reference>
<comment type="similarity">
    <text evidence="10">Belongs to the insect chemoreceptor superfamily. Heteromeric odorant receptor channel (TC 1.A.69) family.</text>
</comment>
<feature type="transmembrane region" description="Helical" evidence="10">
    <location>
        <begin position="186"/>
        <end position="208"/>
    </location>
</feature>
<evidence type="ECO:0000256" key="2">
    <source>
        <dbReference type="ARBA" id="ARBA00022475"/>
    </source>
</evidence>
<keyword evidence="2" id="KW-1003">Cell membrane</keyword>
<keyword evidence="4 10" id="KW-0812">Transmembrane</keyword>
<dbReference type="AlphaFoldDB" id="A0A3F2ZEN6"/>
<evidence type="ECO:0000256" key="6">
    <source>
        <dbReference type="ARBA" id="ARBA00022989"/>
    </source>
</evidence>
<protein>
    <recommendedName>
        <fullName evidence="10">Odorant receptor</fullName>
    </recommendedName>
</protein>
<evidence type="ECO:0000256" key="4">
    <source>
        <dbReference type="ARBA" id="ARBA00022692"/>
    </source>
</evidence>
<comment type="subcellular location">
    <subcellularLocation>
        <location evidence="1 10">Cell membrane</location>
        <topology evidence="1 10">Multi-pass membrane protein</topology>
    </subcellularLocation>
</comment>
<evidence type="ECO:0000313" key="11">
    <source>
        <dbReference type="EnsemblMetazoa" id="PPAI013289-PA"/>
    </source>
</evidence>
<keyword evidence="5 10" id="KW-0552">Olfaction</keyword>
<evidence type="ECO:0000256" key="1">
    <source>
        <dbReference type="ARBA" id="ARBA00004651"/>
    </source>
</evidence>
<evidence type="ECO:0000256" key="5">
    <source>
        <dbReference type="ARBA" id="ARBA00022725"/>
    </source>
</evidence>
<dbReference type="GO" id="GO:0004984">
    <property type="term" value="F:olfactory receptor activity"/>
    <property type="evidence" value="ECO:0007669"/>
    <property type="project" value="InterPro"/>
</dbReference>